<dbReference type="PROSITE" id="PS00478">
    <property type="entry name" value="LIM_DOMAIN_1"/>
    <property type="match status" value="3"/>
</dbReference>
<dbReference type="EMBL" id="JAPWDV010000004">
    <property type="protein sequence ID" value="KAJ6215859.1"/>
    <property type="molecule type" value="Genomic_DNA"/>
</dbReference>
<dbReference type="OMA" id="CYEQQYA"/>
<dbReference type="AlphaFoldDB" id="A0A9Q0RIL7"/>
<keyword evidence="11" id="KW-1185">Reference proteome</keyword>
<dbReference type="Gene3D" id="2.10.110.10">
    <property type="entry name" value="Cysteine Rich Protein"/>
    <property type="match status" value="5"/>
</dbReference>
<dbReference type="InterPro" id="IPR001781">
    <property type="entry name" value="Znf_LIM"/>
</dbReference>
<dbReference type="GO" id="GO:0005634">
    <property type="term" value="C:nucleus"/>
    <property type="evidence" value="ECO:0007669"/>
    <property type="project" value="UniProtKB-SubCell"/>
</dbReference>
<sequence length="302" mass="34639">MEDPYACMTCDQPLAGLRYVMHDDKPHCSTCFETNYANVCVQCDQKIGINFKDLSYKGRHWHEQCFQCTDCGKSLLQQTFGTKDDRIYCGKCFDSNFGSRCVRCELVIPTGQRKVEYKSQHWHEQCFLCIQCNEPIGTKSFVPKNDQVYCTECYEQTFATRCFHCNEVIYSGGVMYKDKPWHPQCFVCKGCGMELSGTSFMCRDENPFCRECFGEKYANKCTSCTKPIMGTSQQSTRFINFEDRYWHIECFVCADCRTQLEGRGFINDGSKVICGECAKIRLQHGLNNASSHTSSSTNNNSN</sequence>
<dbReference type="FunFam" id="2.10.110.10:FF:000081">
    <property type="entry name" value="Uncharacterized protein, isoform A"/>
    <property type="match status" value="1"/>
</dbReference>
<evidence type="ECO:0000256" key="8">
    <source>
        <dbReference type="PROSITE-ProRule" id="PRU00125"/>
    </source>
</evidence>
<reference evidence="10" key="1">
    <citation type="submission" date="2022-12" db="EMBL/GenBank/DDBJ databases">
        <title>Genome assemblies of Blomia tropicalis.</title>
        <authorList>
            <person name="Cui Y."/>
        </authorList>
    </citation>
    <scope>NUCLEOTIDE SEQUENCE</scope>
    <source>
        <tissue evidence="10">Adult mites</tissue>
    </source>
</reference>
<evidence type="ECO:0000256" key="2">
    <source>
        <dbReference type="ARBA" id="ARBA00022723"/>
    </source>
</evidence>
<comment type="subcellular location">
    <subcellularLocation>
        <location evidence="1">Nucleus</location>
    </subcellularLocation>
</comment>
<keyword evidence="6 8" id="KW-0440">LIM domain</keyword>
<keyword evidence="2 8" id="KW-0479">Metal-binding</keyword>
<dbReference type="PROSITE" id="PS50023">
    <property type="entry name" value="LIM_DOMAIN_2"/>
    <property type="match status" value="4"/>
</dbReference>
<dbReference type="GO" id="GO:0003712">
    <property type="term" value="F:transcription coregulator activity"/>
    <property type="evidence" value="ECO:0007669"/>
    <property type="project" value="TreeGrafter"/>
</dbReference>
<keyword evidence="7" id="KW-0539">Nucleus</keyword>
<dbReference type="Pfam" id="PF00412">
    <property type="entry name" value="LIM"/>
    <property type="match status" value="4"/>
</dbReference>
<proteinExistence type="predicted"/>
<feature type="domain" description="LIM zinc-binding" evidence="9">
    <location>
        <begin position="161"/>
        <end position="218"/>
    </location>
</feature>
<dbReference type="FunFam" id="2.10.110.10:FF:000030">
    <property type="entry name" value="Four and a half LIM domains protein 2"/>
    <property type="match status" value="1"/>
</dbReference>
<dbReference type="PANTHER" id="PTHR24205">
    <property type="entry name" value="FOUR AND A HALF LIM DOMAINS PROTEIN"/>
    <property type="match status" value="1"/>
</dbReference>
<evidence type="ECO:0000256" key="7">
    <source>
        <dbReference type="ARBA" id="ARBA00023242"/>
    </source>
</evidence>
<evidence type="ECO:0000313" key="10">
    <source>
        <dbReference type="EMBL" id="KAJ6215859.1"/>
    </source>
</evidence>
<keyword evidence="4" id="KW-0863">Zinc-finger</keyword>
<dbReference type="Proteomes" id="UP001142055">
    <property type="component" value="Chromosome 4"/>
</dbReference>
<accession>A0A9Q0RIL7</accession>
<evidence type="ECO:0000256" key="6">
    <source>
        <dbReference type="ARBA" id="ARBA00023038"/>
    </source>
</evidence>
<keyword evidence="5 8" id="KW-0862">Zinc</keyword>
<keyword evidence="3" id="KW-0677">Repeat</keyword>
<evidence type="ECO:0000256" key="5">
    <source>
        <dbReference type="ARBA" id="ARBA00022833"/>
    </source>
</evidence>
<dbReference type="SUPFAM" id="SSF57716">
    <property type="entry name" value="Glucocorticoid receptor-like (DNA-binding domain)"/>
    <property type="match status" value="4"/>
</dbReference>
<feature type="domain" description="LIM zinc-binding" evidence="9">
    <location>
        <begin position="38"/>
        <end position="98"/>
    </location>
</feature>
<evidence type="ECO:0000256" key="4">
    <source>
        <dbReference type="ARBA" id="ARBA00022771"/>
    </source>
</evidence>
<feature type="domain" description="LIM zinc-binding" evidence="9">
    <location>
        <begin position="99"/>
        <end position="160"/>
    </location>
</feature>
<gene>
    <name evidence="10" type="ORF">RDWZM_010359</name>
</gene>
<evidence type="ECO:0000256" key="3">
    <source>
        <dbReference type="ARBA" id="ARBA00022737"/>
    </source>
</evidence>
<dbReference type="GO" id="GO:0030018">
    <property type="term" value="C:Z disc"/>
    <property type="evidence" value="ECO:0007669"/>
    <property type="project" value="TreeGrafter"/>
</dbReference>
<evidence type="ECO:0000256" key="1">
    <source>
        <dbReference type="ARBA" id="ARBA00004123"/>
    </source>
</evidence>
<dbReference type="PANTHER" id="PTHR24205:SF4">
    <property type="entry name" value="PROTEIN ESPINAS"/>
    <property type="match status" value="1"/>
</dbReference>
<evidence type="ECO:0000259" key="9">
    <source>
        <dbReference type="PROSITE" id="PS50023"/>
    </source>
</evidence>
<feature type="domain" description="LIM zinc-binding" evidence="9">
    <location>
        <begin position="219"/>
        <end position="284"/>
    </location>
</feature>
<name>A0A9Q0RIL7_BLOTA</name>
<dbReference type="SMART" id="SM00132">
    <property type="entry name" value="LIM"/>
    <property type="match status" value="4"/>
</dbReference>
<dbReference type="CDD" id="cd09345">
    <property type="entry name" value="LIM2_FHL"/>
    <property type="match status" value="1"/>
</dbReference>
<dbReference type="FunFam" id="2.10.110.10:FF:000013">
    <property type="entry name" value="Four and a half LIM domains 1"/>
    <property type="match status" value="1"/>
</dbReference>
<dbReference type="FunFam" id="2.10.110.10:FF:000070">
    <property type="entry name" value="Four and a half LIM domains 3"/>
    <property type="match status" value="1"/>
</dbReference>
<dbReference type="GO" id="GO:0008270">
    <property type="term" value="F:zinc ion binding"/>
    <property type="evidence" value="ECO:0007669"/>
    <property type="project" value="UniProtKB-KW"/>
</dbReference>
<protein>
    <recommendedName>
        <fullName evidence="9">LIM zinc-binding domain-containing protein</fullName>
    </recommendedName>
</protein>
<organism evidence="10 11">
    <name type="scientific">Blomia tropicalis</name>
    <name type="common">Mite</name>
    <dbReference type="NCBI Taxonomy" id="40697"/>
    <lineage>
        <taxon>Eukaryota</taxon>
        <taxon>Metazoa</taxon>
        <taxon>Ecdysozoa</taxon>
        <taxon>Arthropoda</taxon>
        <taxon>Chelicerata</taxon>
        <taxon>Arachnida</taxon>
        <taxon>Acari</taxon>
        <taxon>Acariformes</taxon>
        <taxon>Sarcoptiformes</taxon>
        <taxon>Astigmata</taxon>
        <taxon>Glycyphagoidea</taxon>
        <taxon>Echimyopodidae</taxon>
        <taxon>Blomia</taxon>
    </lineage>
</organism>
<comment type="caution">
    <text evidence="10">The sequence shown here is derived from an EMBL/GenBank/DDBJ whole genome shotgun (WGS) entry which is preliminary data.</text>
</comment>
<evidence type="ECO:0000313" key="11">
    <source>
        <dbReference type="Proteomes" id="UP001142055"/>
    </source>
</evidence>